<dbReference type="Pfam" id="PF17921">
    <property type="entry name" value="Integrase_H2C2"/>
    <property type="match status" value="1"/>
</dbReference>
<reference evidence="9" key="1">
    <citation type="submission" date="2017-10" db="EMBL/GenBank/DDBJ databases">
        <title>Transcriptome Assembly of Sugarcane Aphid Adults.</title>
        <authorList>
            <person name="Scully E.D."/>
            <person name="Palmer N.A."/>
            <person name="Geib S.M."/>
            <person name="Sarath G."/>
            <person name="Sattler S.E."/>
        </authorList>
    </citation>
    <scope>NUCLEOTIDE SEQUENCE</scope>
    <source>
        <tissue evidence="9">Whole body</tissue>
    </source>
</reference>
<dbReference type="SUPFAM" id="SSF53098">
    <property type="entry name" value="Ribonuclease H-like"/>
    <property type="match status" value="1"/>
</dbReference>
<dbReference type="Gene3D" id="3.30.70.270">
    <property type="match status" value="2"/>
</dbReference>
<keyword evidence="5" id="KW-0695">RNA-directed DNA polymerase</keyword>
<sequence length="745" mass="86341">MEDRKKTAFVTKEGHFQWTCLPFGLKTSPAIFQRVLSTILRKYKLTEFAVNYIDDILIFSKNFYDHISHLTQLLKAIQTEGFRLKFTKCTFATDSVKYLGHVIQNNSIRPVKDNLVSINNFPVPKTQKNIRQLLGKINFYHEYIPNSAIILDPLHNLLRKNQRFIWSIECQKAFEKIKKLLCSQPILEIFDKDLPIKIYTDASLEGVGAILKQTQLNGKEKPVAYFSKKLNAAQKKKKAIYLECLAIKEAVRYWQYWLIGKSFTVYSDHKPLENMNIKSRTDEELGDFTYYLSQYDFQIKYAPGKDNLEADCLSRNPVLETNENKEEQLKIINLIKLDDILTDQKNNEEIRNKKNNLIKKNNVYFKKYRNRKKIMLSEEFSIKLIKNIHENLCHIGIKQMQKKIGTVYTAKNLTKNIIQFCKNCGICMKNKSRGNDKFGLMSHLGPATKPFEIISIDTIGGFGGSKSEKKYLHILVDHFTRYAFILTSKTQSANDFVKLVNNIANTDEIGILLTDQYPGINSKKFKRFLSEKSIQMVFTAINTPFSNGINERLNQTLVNKIRCKINEKNKKLAWTTIAQECVNRYNDTDHSVTGFAPRYLLYGTDVSILPQELKEGKKTEMDWICDRKIAYENTIKSHDYNKKLFDKNRKDMEFNVGDMVYVENGNKLNRRKLDELNIGPYKIIERISNSIYRINTGHKKTESNNFHITKLIPASALDGVEPSWLGTCLQDENFYGKLSAPVGEM</sequence>
<dbReference type="GO" id="GO:0042575">
    <property type="term" value="C:DNA polymerase complex"/>
    <property type="evidence" value="ECO:0007669"/>
    <property type="project" value="UniProtKB-ARBA"/>
</dbReference>
<dbReference type="Pfam" id="PF00665">
    <property type="entry name" value="rve"/>
    <property type="match status" value="1"/>
</dbReference>
<dbReference type="InterPro" id="IPR012337">
    <property type="entry name" value="RNaseH-like_sf"/>
</dbReference>
<dbReference type="GO" id="GO:0003964">
    <property type="term" value="F:RNA-directed DNA polymerase activity"/>
    <property type="evidence" value="ECO:0007669"/>
    <property type="project" value="UniProtKB-KW"/>
</dbReference>
<dbReference type="GO" id="GO:0015074">
    <property type="term" value="P:DNA integration"/>
    <property type="evidence" value="ECO:0007669"/>
    <property type="project" value="InterPro"/>
</dbReference>
<evidence type="ECO:0000256" key="2">
    <source>
        <dbReference type="ARBA" id="ARBA00022695"/>
    </source>
</evidence>
<keyword evidence="2" id="KW-0548">Nucleotidyltransferase</keyword>
<protein>
    <recommendedName>
        <fullName evidence="1">RNA-directed DNA polymerase</fullName>
        <ecNumber evidence="1">2.7.7.49</ecNumber>
    </recommendedName>
</protein>
<dbReference type="InterPro" id="IPR043502">
    <property type="entry name" value="DNA/RNA_pol_sf"/>
</dbReference>
<dbReference type="GO" id="GO:0003676">
    <property type="term" value="F:nucleic acid binding"/>
    <property type="evidence" value="ECO:0007669"/>
    <property type="project" value="InterPro"/>
</dbReference>
<name>A0A2H8TZ12_9HEMI</name>
<dbReference type="InterPro" id="IPR001584">
    <property type="entry name" value="Integrase_cat-core"/>
</dbReference>
<dbReference type="PANTHER" id="PTHR37984">
    <property type="entry name" value="PROTEIN CBG26694"/>
    <property type="match status" value="1"/>
</dbReference>
<dbReference type="CDD" id="cd09274">
    <property type="entry name" value="RNase_HI_RT_Ty3"/>
    <property type="match status" value="1"/>
</dbReference>
<proteinExistence type="predicted"/>
<dbReference type="InterPro" id="IPR041577">
    <property type="entry name" value="RT_RNaseH_2"/>
</dbReference>
<keyword evidence="2" id="KW-0808">Transferase</keyword>
<dbReference type="Gene3D" id="3.30.420.10">
    <property type="entry name" value="Ribonuclease H-like superfamily/Ribonuclease H"/>
    <property type="match status" value="1"/>
</dbReference>
<evidence type="ECO:0000256" key="1">
    <source>
        <dbReference type="ARBA" id="ARBA00012493"/>
    </source>
</evidence>
<feature type="domain" description="Reverse transcriptase" evidence="7">
    <location>
        <begin position="1"/>
        <end position="103"/>
    </location>
</feature>
<dbReference type="EC" id="2.7.7.49" evidence="1"/>
<keyword evidence="4" id="KW-0255">Endonuclease</keyword>
<dbReference type="InterPro" id="IPR041588">
    <property type="entry name" value="Integrase_H2C2"/>
</dbReference>
<dbReference type="GO" id="GO:0004519">
    <property type="term" value="F:endonuclease activity"/>
    <property type="evidence" value="ECO:0007669"/>
    <property type="project" value="UniProtKB-KW"/>
</dbReference>
<evidence type="ECO:0000256" key="4">
    <source>
        <dbReference type="ARBA" id="ARBA00022759"/>
    </source>
</evidence>
<feature type="domain" description="Integrase catalytic" evidence="8">
    <location>
        <begin position="446"/>
        <end position="605"/>
    </location>
</feature>
<evidence type="ECO:0000256" key="5">
    <source>
        <dbReference type="ARBA" id="ARBA00022918"/>
    </source>
</evidence>
<dbReference type="Gene3D" id="1.10.340.70">
    <property type="match status" value="1"/>
</dbReference>
<evidence type="ECO:0000256" key="3">
    <source>
        <dbReference type="ARBA" id="ARBA00022722"/>
    </source>
</evidence>
<dbReference type="InterPro" id="IPR050951">
    <property type="entry name" value="Retrovirus_Pol_polyprotein"/>
</dbReference>
<dbReference type="CDD" id="cd01647">
    <property type="entry name" value="RT_LTR"/>
    <property type="match status" value="1"/>
</dbReference>
<dbReference type="OrthoDB" id="6627185at2759"/>
<dbReference type="PANTHER" id="PTHR37984:SF5">
    <property type="entry name" value="PROTEIN NYNRIN-LIKE"/>
    <property type="match status" value="1"/>
</dbReference>
<dbReference type="InterPro" id="IPR000477">
    <property type="entry name" value="RT_dom"/>
</dbReference>
<evidence type="ECO:0000256" key="6">
    <source>
        <dbReference type="ARBA" id="ARBA00023268"/>
    </source>
</evidence>
<keyword evidence="4" id="KW-0378">Hydrolase</keyword>
<gene>
    <name evidence="9" type="primary">Tf2-1_3</name>
</gene>
<evidence type="ECO:0000259" key="7">
    <source>
        <dbReference type="PROSITE" id="PS50878"/>
    </source>
</evidence>
<dbReference type="PROSITE" id="PS50878">
    <property type="entry name" value="RT_POL"/>
    <property type="match status" value="1"/>
</dbReference>
<dbReference type="FunFam" id="3.10.20.370:FF:000001">
    <property type="entry name" value="Retrovirus-related Pol polyprotein from transposon 17.6-like protein"/>
    <property type="match status" value="1"/>
</dbReference>
<dbReference type="Pfam" id="PF00078">
    <property type="entry name" value="RVT_1"/>
    <property type="match status" value="1"/>
</dbReference>
<dbReference type="AlphaFoldDB" id="A0A2H8TZ12"/>
<keyword evidence="3" id="KW-0540">Nuclease</keyword>
<dbReference type="FunFam" id="3.30.70.270:FF:000003">
    <property type="entry name" value="Transposon Ty3-G Gag-Pol polyprotein"/>
    <property type="match status" value="1"/>
</dbReference>
<dbReference type="SUPFAM" id="SSF56672">
    <property type="entry name" value="DNA/RNA polymerases"/>
    <property type="match status" value="1"/>
</dbReference>
<organism evidence="9">
    <name type="scientific">Melanaphis sacchari</name>
    <dbReference type="NCBI Taxonomy" id="742174"/>
    <lineage>
        <taxon>Eukaryota</taxon>
        <taxon>Metazoa</taxon>
        <taxon>Ecdysozoa</taxon>
        <taxon>Arthropoda</taxon>
        <taxon>Hexapoda</taxon>
        <taxon>Insecta</taxon>
        <taxon>Pterygota</taxon>
        <taxon>Neoptera</taxon>
        <taxon>Paraneoptera</taxon>
        <taxon>Hemiptera</taxon>
        <taxon>Sternorrhyncha</taxon>
        <taxon>Aphidomorpha</taxon>
        <taxon>Aphidoidea</taxon>
        <taxon>Aphididae</taxon>
        <taxon>Aphidini</taxon>
        <taxon>Melanaphis</taxon>
    </lineage>
</organism>
<keyword evidence="6" id="KW-0511">Multifunctional enzyme</keyword>
<evidence type="ECO:0000259" key="8">
    <source>
        <dbReference type="PROSITE" id="PS50994"/>
    </source>
</evidence>
<dbReference type="PROSITE" id="PS50994">
    <property type="entry name" value="INTEGRASE"/>
    <property type="match status" value="1"/>
</dbReference>
<dbReference type="EMBL" id="GFXV01006593">
    <property type="protein sequence ID" value="MBW18398.1"/>
    <property type="molecule type" value="Transcribed_RNA"/>
</dbReference>
<dbReference type="InterPro" id="IPR036397">
    <property type="entry name" value="RNaseH_sf"/>
</dbReference>
<dbReference type="Pfam" id="PF17919">
    <property type="entry name" value="RT_RNaseH_2"/>
    <property type="match status" value="1"/>
</dbReference>
<dbReference type="FunFam" id="3.30.70.270:FF:000026">
    <property type="entry name" value="Transposon Ty3-G Gag-Pol polyprotein"/>
    <property type="match status" value="1"/>
</dbReference>
<evidence type="ECO:0000313" key="9">
    <source>
        <dbReference type="EMBL" id="MBW18398.1"/>
    </source>
</evidence>
<dbReference type="InterPro" id="IPR043128">
    <property type="entry name" value="Rev_trsase/Diguanyl_cyclase"/>
</dbReference>
<accession>A0A2H8TZ12</accession>
<dbReference type="Gene3D" id="3.10.10.10">
    <property type="entry name" value="HIV Type 1 Reverse Transcriptase, subunit A, domain 1"/>
    <property type="match status" value="1"/>
</dbReference>